<dbReference type="SUPFAM" id="SSF81901">
    <property type="entry name" value="HCP-like"/>
    <property type="match status" value="1"/>
</dbReference>
<dbReference type="Pfam" id="PF23310">
    <property type="entry name" value="TPR_27"/>
    <property type="match status" value="1"/>
</dbReference>
<dbReference type="PROSITE" id="PS50865">
    <property type="entry name" value="ZF_MYND_2"/>
    <property type="match status" value="1"/>
</dbReference>
<evidence type="ECO:0000313" key="7">
    <source>
        <dbReference type="EMBL" id="EEC50913.1"/>
    </source>
</evidence>
<feature type="domain" description="MYND-type" evidence="6">
    <location>
        <begin position="314"/>
        <end position="371"/>
    </location>
</feature>
<evidence type="ECO:0000256" key="3">
    <source>
        <dbReference type="ARBA" id="ARBA00022833"/>
    </source>
</evidence>
<dbReference type="InterPro" id="IPR001810">
    <property type="entry name" value="F-box_dom"/>
</dbReference>
<dbReference type="CDD" id="cd09917">
    <property type="entry name" value="F-box_SF"/>
    <property type="match status" value="1"/>
</dbReference>
<sequence length="374" mass="42844">MMDHFLSILPKGFFGRHHSRTAIPATPSPPPAAAIRVATPAPSRRIREEPRTKRARETLCRTPALVSTSLEEGEPFHERPVKRFRVSPCVAWQYTHPVPEPLARPRPTPVSWVSLLPEEVTAHCLSFLPTVEDRFALQCTNRQFRRISNEKPMMQHVAVAGDRETGMRGILQEHDTPETAAVALTPFCQAGNLEAIYMLGIIKSYCHQDVQDGIALLKRASRAGYVRATYALGLVLRDNDPKEASRYMRKAAHKGYLPALQEWLPAREMKRRYGEPLAENLREYLDPFGLNRLLARHYVRDKPLRNLNTSHCWNPLCGRWAFKAHTAHVVEEPVDVRVSRMKMCSRCCRAKYCSKLCQVYDWRSGRHKTECQFL</sequence>
<dbReference type="SUPFAM" id="SSF81383">
    <property type="entry name" value="F-box domain"/>
    <property type="match status" value="1"/>
</dbReference>
<evidence type="ECO:0000313" key="8">
    <source>
        <dbReference type="Proteomes" id="UP000000759"/>
    </source>
</evidence>
<dbReference type="InterPro" id="IPR044508">
    <property type="entry name" value="At5g50450/At1g67340-like"/>
</dbReference>
<dbReference type="OrthoDB" id="194610at2759"/>
<dbReference type="InParanoid" id="B7FT59"/>
<dbReference type="KEGG" id="pti:PHATRDRAFT_43699"/>
<dbReference type="HOGENOM" id="CLU_740740_0_0_1"/>
<dbReference type="STRING" id="556484.B7FT59"/>
<dbReference type="AlphaFoldDB" id="B7FT59"/>
<proteinExistence type="predicted"/>
<reference evidence="7 8" key="1">
    <citation type="journal article" date="2008" name="Nature">
        <title>The Phaeodactylum genome reveals the evolutionary history of diatom genomes.</title>
        <authorList>
            <person name="Bowler C."/>
            <person name="Allen A.E."/>
            <person name="Badger J.H."/>
            <person name="Grimwood J."/>
            <person name="Jabbari K."/>
            <person name="Kuo A."/>
            <person name="Maheswari U."/>
            <person name="Martens C."/>
            <person name="Maumus F."/>
            <person name="Otillar R.P."/>
            <person name="Rayko E."/>
            <person name="Salamov A."/>
            <person name="Vandepoele K."/>
            <person name="Beszteri B."/>
            <person name="Gruber A."/>
            <person name="Heijde M."/>
            <person name="Katinka M."/>
            <person name="Mock T."/>
            <person name="Valentin K."/>
            <person name="Verret F."/>
            <person name="Berges J.A."/>
            <person name="Brownlee C."/>
            <person name="Cadoret J.P."/>
            <person name="Chiovitti A."/>
            <person name="Choi C.J."/>
            <person name="Coesel S."/>
            <person name="De Martino A."/>
            <person name="Detter J.C."/>
            <person name="Durkin C."/>
            <person name="Falciatore A."/>
            <person name="Fournet J."/>
            <person name="Haruta M."/>
            <person name="Huysman M.J."/>
            <person name="Jenkins B.D."/>
            <person name="Jiroutova K."/>
            <person name="Jorgensen R.E."/>
            <person name="Joubert Y."/>
            <person name="Kaplan A."/>
            <person name="Kroger N."/>
            <person name="Kroth P.G."/>
            <person name="La Roche J."/>
            <person name="Lindquist E."/>
            <person name="Lommer M."/>
            <person name="Martin-Jezequel V."/>
            <person name="Lopez P.J."/>
            <person name="Lucas S."/>
            <person name="Mangogna M."/>
            <person name="McGinnis K."/>
            <person name="Medlin L.K."/>
            <person name="Montsant A."/>
            <person name="Oudot-Le Secq M.P."/>
            <person name="Napoli C."/>
            <person name="Obornik M."/>
            <person name="Parker M.S."/>
            <person name="Petit J.L."/>
            <person name="Porcel B.M."/>
            <person name="Poulsen N."/>
            <person name="Robison M."/>
            <person name="Rychlewski L."/>
            <person name="Rynearson T.A."/>
            <person name="Schmutz J."/>
            <person name="Shapiro H."/>
            <person name="Siaut M."/>
            <person name="Stanley M."/>
            <person name="Sussman M.R."/>
            <person name="Taylor A.R."/>
            <person name="Vardi A."/>
            <person name="von Dassow P."/>
            <person name="Vyverman W."/>
            <person name="Willis A."/>
            <person name="Wyrwicz L.S."/>
            <person name="Rokhsar D.S."/>
            <person name="Weissenbach J."/>
            <person name="Armbrust E.V."/>
            <person name="Green B.R."/>
            <person name="Van de Peer Y."/>
            <person name="Grigoriev I.V."/>
        </authorList>
    </citation>
    <scope>NUCLEOTIDE SEQUENCE [LARGE SCALE GENOMIC DNA]</scope>
    <source>
        <strain evidence="7 8">CCAP 1055/1</strain>
    </source>
</reference>
<evidence type="ECO:0000256" key="5">
    <source>
        <dbReference type="SAM" id="MobiDB-lite"/>
    </source>
</evidence>
<dbReference type="InterPro" id="IPR011990">
    <property type="entry name" value="TPR-like_helical_dom_sf"/>
</dbReference>
<dbReference type="Gene3D" id="1.25.40.10">
    <property type="entry name" value="Tetratricopeptide repeat domain"/>
    <property type="match status" value="1"/>
</dbReference>
<dbReference type="SUPFAM" id="SSF144232">
    <property type="entry name" value="HIT/MYND zinc finger-like"/>
    <property type="match status" value="1"/>
</dbReference>
<keyword evidence="1" id="KW-0479">Metal-binding</keyword>
<dbReference type="InterPro" id="IPR002893">
    <property type="entry name" value="Znf_MYND"/>
</dbReference>
<dbReference type="InterPro" id="IPR057136">
    <property type="entry name" value="At2g35280_TPR_dom"/>
</dbReference>
<evidence type="ECO:0000256" key="1">
    <source>
        <dbReference type="ARBA" id="ARBA00022723"/>
    </source>
</evidence>
<dbReference type="SMART" id="SM00256">
    <property type="entry name" value="FBOX"/>
    <property type="match status" value="1"/>
</dbReference>
<keyword evidence="3" id="KW-0862">Zinc</keyword>
<dbReference type="InterPro" id="IPR036047">
    <property type="entry name" value="F-box-like_dom_sf"/>
</dbReference>
<name>B7FT59_PHATC</name>
<dbReference type="GeneID" id="7197000"/>
<dbReference type="eggNOG" id="ENOG502SBIY">
    <property type="taxonomic scope" value="Eukaryota"/>
</dbReference>
<dbReference type="PANTHER" id="PTHR46758:SF2">
    <property type="entry name" value="OJ1485_B09.11 PROTEIN"/>
    <property type="match status" value="1"/>
</dbReference>
<dbReference type="Gene3D" id="6.10.140.2220">
    <property type="match status" value="1"/>
</dbReference>
<dbReference type="Pfam" id="PF00646">
    <property type="entry name" value="F-box"/>
    <property type="match status" value="1"/>
</dbReference>
<organism evidence="7 8">
    <name type="scientific">Phaeodactylum tricornutum (strain CCAP 1055/1)</name>
    <dbReference type="NCBI Taxonomy" id="556484"/>
    <lineage>
        <taxon>Eukaryota</taxon>
        <taxon>Sar</taxon>
        <taxon>Stramenopiles</taxon>
        <taxon>Ochrophyta</taxon>
        <taxon>Bacillariophyta</taxon>
        <taxon>Bacillariophyceae</taxon>
        <taxon>Bacillariophycidae</taxon>
        <taxon>Naviculales</taxon>
        <taxon>Phaeodactylaceae</taxon>
        <taxon>Phaeodactylum</taxon>
    </lineage>
</organism>
<evidence type="ECO:0000256" key="2">
    <source>
        <dbReference type="ARBA" id="ARBA00022771"/>
    </source>
</evidence>
<evidence type="ECO:0000259" key="6">
    <source>
        <dbReference type="PROSITE" id="PS50865"/>
    </source>
</evidence>
<feature type="region of interest" description="Disordered" evidence="5">
    <location>
        <begin position="19"/>
        <end position="54"/>
    </location>
</feature>
<gene>
    <name evidence="7" type="ORF">PHATRDRAFT_43699</name>
</gene>
<protein>
    <recommendedName>
        <fullName evidence="6">MYND-type domain-containing protein</fullName>
    </recommendedName>
</protein>
<dbReference type="Pfam" id="PF01753">
    <property type="entry name" value="zf-MYND"/>
    <property type="match status" value="1"/>
</dbReference>
<keyword evidence="8" id="KW-1185">Reference proteome</keyword>
<dbReference type="EMBL" id="CM000606">
    <property type="protein sequence ID" value="EEC50913.1"/>
    <property type="molecule type" value="Genomic_DNA"/>
</dbReference>
<dbReference type="PaxDb" id="2850-Phatr43699"/>
<keyword evidence="2 4" id="KW-0863">Zinc-finger</keyword>
<accession>B7FT59</accession>
<dbReference type="PANTHER" id="PTHR46758">
    <property type="entry name" value="MYND DOMAIN-CONTAINING"/>
    <property type="match status" value="1"/>
</dbReference>
<evidence type="ECO:0000256" key="4">
    <source>
        <dbReference type="PROSITE-ProRule" id="PRU00134"/>
    </source>
</evidence>
<dbReference type="RefSeq" id="XP_002178099.1">
    <property type="nucleotide sequence ID" value="XM_002178063.1"/>
</dbReference>
<dbReference type="GO" id="GO:0008270">
    <property type="term" value="F:zinc ion binding"/>
    <property type="evidence" value="ECO:0007669"/>
    <property type="project" value="UniProtKB-KW"/>
</dbReference>
<feature type="compositionally biased region" description="Basic and acidic residues" evidence="5">
    <location>
        <begin position="45"/>
        <end position="54"/>
    </location>
</feature>
<dbReference type="Proteomes" id="UP000000759">
    <property type="component" value="Chromosome 2"/>
</dbReference>
<reference evidence="8" key="2">
    <citation type="submission" date="2008-08" db="EMBL/GenBank/DDBJ databases">
        <authorList>
            <consortium name="Diatom Consortium"/>
            <person name="Grigoriev I."/>
            <person name="Grimwood J."/>
            <person name="Kuo A."/>
            <person name="Otillar R.P."/>
            <person name="Salamov A."/>
            <person name="Detter J.C."/>
            <person name="Lindquist E."/>
            <person name="Shapiro H."/>
            <person name="Lucas S."/>
            <person name="Glavina del Rio T."/>
            <person name="Pitluck S."/>
            <person name="Rokhsar D."/>
            <person name="Bowler C."/>
        </authorList>
    </citation>
    <scope>GENOME REANNOTATION</scope>
    <source>
        <strain evidence="8">CCAP 1055/1</strain>
    </source>
</reference>